<dbReference type="Proteomes" id="UP000092445">
    <property type="component" value="Unassembled WGS sequence"/>
</dbReference>
<dbReference type="GO" id="GO:0005794">
    <property type="term" value="C:Golgi apparatus"/>
    <property type="evidence" value="ECO:0007669"/>
    <property type="project" value="TreeGrafter"/>
</dbReference>
<dbReference type="PANTHER" id="PTHR13174:SF3">
    <property type="entry name" value="D-GLUCURONYL C5-EPIMERASE"/>
    <property type="match status" value="1"/>
</dbReference>
<organism evidence="3 4">
    <name type="scientific">Glossina pallidipes</name>
    <name type="common">Tsetse fly</name>
    <dbReference type="NCBI Taxonomy" id="7398"/>
    <lineage>
        <taxon>Eukaryota</taxon>
        <taxon>Metazoa</taxon>
        <taxon>Ecdysozoa</taxon>
        <taxon>Arthropoda</taxon>
        <taxon>Hexapoda</taxon>
        <taxon>Insecta</taxon>
        <taxon>Pterygota</taxon>
        <taxon>Neoptera</taxon>
        <taxon>Endopterygota</taxon>
        <taxon>Diptera</taxon>
        <taxon>Brachycera</taxon>
        <taxon>Muscomorpha</taxon>
        <taxon>Hippoboscoidea</taxon>
        <taxon>Glossinidae</taxon>
        <taxon>Glossina</taxon>
    </lineage>
</organism>
<evidence type="ECO:0000313" key="3">
    <source>
        <dbReference type="EnsemblMetazoa" id="GPAI004483-PA"/>
    </source>
</evidence>
<dbReference type="AlphaFoldDB" id="A0A1A9Z5H7"/>
<evidence type="ECO:0000313" key="4">
    <source>
        <dbReference type="Proteomes" id="UP000092445"/>
    </source>
</evidence>
<evidence type="ECO:0000256" key="1">
    <source>
        <dbReference type="SAM" id="MobiDB-lite"/>
    </source>
</evidence>
<dbReference type="GO" id="GO:0047464">
    <property type="term" value="F:heparosan-N-sulfate-glucuronate 5-epimerase activity"/>
    <property type="evidence" value="ECO:0007669"/>
    <property type="project" value="InterPro"/>
</dbReference>
<dbReference type="InterPro" id="IPR059154">
    <property type="entry name" value="Glce_b_sandwich"/>
</dbReference>
<feature type="region of interest" description="Disordered" evidence="1">
    <location>
        <begin position="168"/>
        <end position="194"/>
    </location>
</feature>
<dbReference type="STRING" id="7398.A0A1A9Z5H7"/>
<dbReference type="VEuPathDB" id="VectorBase:GPAI004483"/>
<protein>
    <recommendedName>
        <fullName evidence="2">D-glucuronyl C5-epimerase beta-sandwich domain-containing protein</fullName>
    </recommendedName>
</protein>
<sequence length="212" mass="24583">MGEEDFYPTQIAQFALPHYSKNLNEPEPRIRAYGHNNKYTVLENVDTVQANWLLLAKISNLTHSNSSSLMITVKNRKTKHTYRVHYIPVDLLLNVQDDNIYYGLGLQALNKRHHLTRDFHIDAQKLFKSNIRRTLSPHSRSRSISERCSYSLSPGRHNCRRKSCSHYRYDSRSRSSSRQPPSPSSLPPGRHSGRCCRCCRCCSRSPTMFEES</sequence>
<proteinExistence type="predicted"/>
<evidence type="ECO:0000259" key="2">
    <source>
        <dbReference type="Pfam" id="PF21174"/>
    </source>
</evidence>
<reference evidence="3" key="2">
    <citation type="submission" date="2020-05" db="UniProtKB">
        <authorList>
            <consortium name="EnsemblMetazoa"/>
        </authorList>
    </citation>
    <scope>IDENTIFICATION</scope>
    <source>
        <strain evidence="3">IAEA</strain>
    </source>
</reference>
<dbReference type="PANTHER" id="PTHR13174">
    <property type="entry name" value="D-GLUCURONYL C5-EPIMERASE"/>
    <property type="match status" value="1"/>
</dbReference>
<dbReference type="EnsemblMetazoa" id="GPAI004483-RA">
    <property type="protein sequence ID" value="GPAI004483-PA"/>
    <property type="gene ID" value="GPAI004483"/>
</dbReference>
<reference evidence="4" key="1">
    <citation type="submission" date="2014-03" db="EMBL/GenBank/DDBJ databases">
        <authorList>
            <person name="Aksoy S."/>
            <person name="Warren W."/>
            <person name="Wilson R.K."/>
        </authorList>
    </citation>
    <scope>NUCLEOTIDE SEQUENCE [LARGE SCALE GENOMIC DNA]</scope>
    <source>
        <strain evidence="4">IAEA</strain>
    </source>
</reference>
<dbReference type="Pfam" id="PF21174">
    <property type="entry name" value="Glce_b_sandwich"/>
    <property type="match status" value="1"/>
</dbReference>
<accession>A0A1A9Z5H7</accession>
<keyword evidence="4" id="KW-1185">Reference proteome</keyword>
<dbReference type="GO" id="GO:0015012">
    <property type="term" value="P:heparan sulfate proteoglycan biosynthetic process"/>
    <property type="evidence" value="ECO:0007669"/>
    <property type="project" value="InterPro"/>
</dbReference>
<name>A0A1A9Z5H7_GLOPL</name>
<feature type="domain" description="D-glucuronyl C5-epimerase beta-sandwich" evidence="2">
    <location>
        <begin position="60"/>
        <end position="134"/>
    </location>
</feature>
<dbReference type="InterPro" id="IPR039721">
    <property type="entry name" value="C5-epimerase"/>
</dbReference>